<evidence type="ECO:0000256" key="1">
    <source>
        <dbReference type="SAM" id="MobiDB-lite"/>
    </source>
</evidence>
<dbReference type="RefSeq" id="WP_165335737.1">
    <property type="nucleotide sequence ID" value="NZ_JAAKZW010000207.1"/>
</dbReference>
<feature type="compositionally biased region" description="Basic and acidic residues" evidence="1">
    <location>
        <begin position="46"/>
        <end position="76"/>
    </location>
</feature>
<feature type="region of interest" description="Disordered" evidence="1">
    <location>
        <begin position="1"/>
        <end position="76"/>
    </location>
</feature>
<dbReference type="EMBL" id="JAAKZW010000207">
    <property type="protein sequence ID" value="NGO80311.1"/>
    <property type="molecule type" value="Genomic_DNA"/>
</dbReference>
<name>A0A6G4XUM7_9ACTN</name>
<organism evidence="2 3">
    <name type="scientific">Streptomyces mesophilus</name>
    <dbReference type="NCBI Taxonomy" id="1775132"/>
    <lineage>
        <taxon>Bacteria</taxon>
        <taxon>Bacillati</taxon>
        <taxon>Actinomycetota</taxon>
        <taxon>Actinomycetes</taxon>
        <taxon>Kitasatosporales</taxon>
        <taxon>Streptomycetaceae</taxon>
        <taxon>Streptomyces</taxon>
    </lineage>
</organism>
<sequence>MGQERYGNGPGDSERTAPDEQDFREQERSAQDGQTGSASPSPSGQDDERERAARPDQEQLHEEQRSEADDSHDNWG</sequence>
<comment type="caution">
    <text evidence="2">The sequence shown here is derived from an EMBL/GenBank/DDBJ whole genome shotgun (WGS) entry which is preliminary data.</text>
</comment>
<keyword evidence="3" id="KW-1185">Reference proteome</keyword>
<evidence type="ECO:0000313" key="2">
    <source>
        <dbReference type="EMBL" id="NGO80311.1"/>
    </source>
</evidence>
<dbReference type="AlphaFoldDB" id="A0A6G4XUM7"/>
<evidence type="ECO:0000313" key="3">
    <source>
        <dbReference type="Proteomes" id="UP000481109"/>
    </source>
</evidence>
<accession>A0A6G4XUM7</accession>
<proteinExistence type="predicted"/>
<reference evidence="2 3" key="1">
    <citation type="submission" date="2020-02" db="EMBL/GenBank/DDBJ databases">
        <title>Whole-genome analyses of novel actinobacteria.</title>
        <authorList>
            <person name="Sahin N."/>
            <person name="Tokatli A."/>
        </authorList>
    </citation>
    <scope>NUCLEOTIDE SEQUENCE [LARGE SCALE GENOMIC DNA]</scope>
    <source>
        <strain evidence="2 3">YC504</strain>
    </source>
</reference>
<dbReference type="Proteomes" id="UP000481109">
    <property type="component" value="Unassembled WGS sequence"/>
</dbReference>
<feature type="compositionally biased region" description="Polar residues" evidence="1">
    <location>
        <begin position="31"/>
        <end position="44"/>
    </location>
</feature>
<gene>
    <name evidence="2" type="ORF">G6045_32345</name>
</gene>
<protein>
    <submittedName>
        <fullName evidence="2">Uncharacterized protein</fullName>
    </submittedName>
</protein>
<feature type="compositionally biased region" description="Basic and acidic residues" evidence="1">
    <location>
        <begin position="12"/>
        <end position="30"/>
    </location>
</feature>